<accession>A0A0G4FZQ6</accession>
<dbReference type="InterPro" id="IPR018962">
    <property type="entry name" value="DUF1995"/>
</dbReference>
<dbReference type="PANTHER" id="PTHR34051:SF2">
    <property type="entry name" value="PROTEIN LPA3"/>
    <property type="match status" value="1"/>
</dbReference>
<dbReference type="Proteomes" id="UP000041254">
    <property type="component" value="Unassembled WGS sequence"/>
</dbReference>
<dbReference type="PANTHER" id="PTHR34051">
    <property type="entry name" value="PROTEIN LOW PSII ACCUMULATION 3, CHLOROPLASTIC"/>
    <property type="match status" value="1"/>
</dbReference>
<keyword evidence="3" id="KW-1185">Reference proteome</keyword>
<dbReference type="InterPro" id="IPR044687">
    <property type="entry name" value="LPA3"/>
</dbReference>
<dbReference type="STRING" id="1169540.A0A0G4FZQ6"/>
<reference evidence="2 3" key="1">
    <citation type="submission" date="2014-11" db="EMBL/GenBank/DDBJ databases">
        <authorList>
            <person name="Zhu J."/>
            <person name="Qi W."/>
            <person name="Song R."/>
        </authorList>
    </citation>
    <scope>NUCLEOTIDE SEQUENCE [LARGE SCALE GENOMIC DNA]</scope>
</reference>
<dbReference type="Pfam" id="PF09353">
    <property type="entry name" value="DUF1995"/>
    <property type="match status" value="1"/>
</dbReference>
<sequence>MPLPASIVDCIAQAAEAIEAGYRDRIPLMEVDFPPLPADVLNSAQTADDDVFRANLKYAVDLAVALVDEMRLNVTVYFKDAVDCEAAMKLQGGGSQRPYPNVTLSSIRVGYGPAESRWDSVAKFLQENVFNVKGDLNYDVAAADIYLLVGFGGFAYEDIRWLHQQRPDTPIVLINCLVDRIRGDLGLGRYPPKEFHYQFLSQIKPVYFLKFRNFAETGFGKAPIFFNGILFRAYPGTWQSLLEVAAGEYKLIKNEADRPSFTDVRNDLLEAVGGDPSYRDNAKPWWEENFEGEASDAWRK</sequence>
<proteinExistence type="predicted"/>
<feature type="domain" description="DUF1995" evidence="1">
    <location>
        <begin position="4"/>
        <end position="265"/>
    </location>
</feature>
<organism evidence="2 3">
    <name type="scientific">Vitrella brassicaformis (strain CCMP3155)</name>
    <dbReference type="NCBI Taxonomy" id="1169540"/>
    <lineage>
        <taxon>Eukaryota</taxon>
        <taxon>Sar</taxon>
        <taxon>Alveolata</taxon>
        <taxon>Colpodellida</taxon>
        <taxon>Vitrellaceae</taxon>
        <taxon>Vitrella</taxon>
    </lineage>
</organism>
<dbReference type="OrthoDB" id="2082at2759"/>
<evidence type="ECO:0000313" key="2">
    <source>
        <dbReference type="EMBL" id="CEM21128.1"/>
    </source>
</evidence>
<gene>
    <name evidence="2" type="ORF">Vbra_2597</name>
</gene>
<dbReference type="VEuPathDB" id="CryptoDB:Vbra_2597"/>
<name>A0A0G4FZQ6_VITBC</name>
<dbReference type="EMBL" id="CDMY01000535">
    <property type="protein sequence ID" value="CEM21128.1"/>
    <property type="molecule type" value="Genomic_DNA"/>
</dbReference>
<dbReference type="AlphaFoldDB" id="A0A0G4FZQ6"/>
<dbReference type="OMA" id="KSATWWE"/>
<evidence type="ECO:0000259" key="1">
    <source>
        <dbReference type="Pfam" id="PF09353"/>
    </source>
</evidence>
<dbReference type="InParanoid" id="A0A0G4FZQ6"/>
<protein>
    <recommendedName>
        <fullName evidence="1">DUF1995 domain-containing protein</fullName>
    </recommendedName>
</protein>
<evidence type="ECO:0000313" key="3">
    <source>
        <dbReference type="Proteomes" id="UP000041254"/>
    </source>
</evidence>